<dbReference type="Proteomes" id="UP000433406">
    <property type="component" value="Unassembled WGS sequence"/>
</dbReference>
<reference evidence="8 9" key="1">
    <citation type="submission" date="2019-10" db="EMBL/GenBank/DDBJ databases">
        <title>Nocardioides novel species isolated from the excrement of Marmot.</title>
        <authorList>
            <person name="Zhang G."/>
        </authorList>
    </citation>
    <scope>NUCLEOTIDE SEQUENCE [LARGE SCALE GENOMIC DNA]</scope>
    <source>
        <strain evidence="9">zg-579</strain>
    </source>
</reference>
<feature type="transmembrane region" description="Helical" evidence="7">
    <location>
        <begin position="194"/>
        <end position="218"/>
    </location>
</feature>
<comment type="similarity">
    <text evidence="7">Belongs to the binding-protein-dependent transport system permease family.</text>
</comment>
<evidence type="ECO:0000256" key="7">
    <source>
        <dbReference type="RuleBase" id="RU363032"/>
    </source>
</evidence>
<feature type="transmembrane region" description="Helical" evidence="7">
    <location>
        <begin position="163"/>
        <end position="187"/>
    </location>
</feature>
<feature type="transmembrane region" description="Helical" evidence="7">
    <location>
        <begin position="329"/>
        <end position="349"/>
    </location>
</feature>
<dbReference type="GO" id="GO:0005886">
    <property type="term" value="C:plasma membrane"/>
    <property type="evidence" value="ECO:0007669"/>
    <property type="project" value="UniProtKB-SubCell"/>
</dbReference>
<dbReference type="PROSITE" id="PS50928">
    <property type="entry name" value="ABC_TM1"/>
    <property type="match status" value="1"/>
</dbReference>
<feature type="transmembrane region" description="Helical" evidence="7">
    <location>
        <begin position="32"/>
        <end position="51"/>
    </location>
</feature>
<feature type="transmembrane region" description="Helical" evidence="7">
    <location>
        <begin position="57"/>
        <end position="77"/>
    </location>
</feature>
<evidence type="ECO:0000256" key="5">
    <source>
        <dbReference type="ARBA" id="ARBA00022989"/>
    </source>
</evidence>
<keyword evidence="2 7" id="KW-0813">Transport</keyword>
<proteinExistence type="inferred from homology"/>
<accession>A0A6I3J8J1</accession>
<keyword evidence="3" id="KW-1003">Cell membrane</keyword>
<dbReference type="EMBL" id="WLCI01000006">
    <property type="protein sequence ID" value="MTB94849.1"/>
    <property type="molecule type" value="Genomic_DNA"/>
</dbReference>
<sequence length="363" mass="37482">MACSTRGPAVLAPTPETTETVTAPVRGRSRRVALLAGVILLPAGIALAWWAASAAVLVTLVRMILLVAGVLLAITGLGRVAGAVRGKPVDVVFGLAMAWLVLVVSAAALAPWLPLNNHADAVAGLSSPVFAEPGGLGAEHPLGTNNFGLDVLARTVHGARTSLLVALVAVLVGTVVGGLVGLVSGFVRGTTDQVVGILSNTLLAVPPLILLIALGTVLDPSVRSIAFALSLLTIPSMVRLARANTITVAQREYVLAARALGAAPGRLMVREVLPNVLLPVLSLAVVMISVLVVAEASLSFLGIGIEQPEPTWGNMIAEGQGGVMEDHPFILVVPGVCLFLTVFSFNLLGERAQKRWDPRSTKL</sequence>
<dbReference type="InterPro" id="IPR000515">
    <property type="entry name" value="MetI-like"/>
</dbReference>
<dbReference type="PANTHER" id="PTHR43386">
    <property type="entry name" value="OLIGOPEPTIDE TRANSPORT SYSTEM PERMEASE PROTEIN APPC"/>
    <property type="match status" value="1"/>
</dbReference>
<dbReference type="Gene3D" id="1.10.3720.10">
    <property type="entry name" value="MetI-like"/>
    <property type="match status" value="1"/>
</dbReference>
<feature type="transmembrane region" description="Helical" evidence="7">
    <location>
        <begin position="224"/>
        <end position="241"/>
    </location>
</feature>
<dbReference type="InterPro" id="IPR035906">
    <property type="entry name" value="MetI-like_sf"/>
</dbReference>
<keyword evidence="6 7" id="KW-0472">Membrane</keyword>
<protein>
    <submittedName>
        <fullName evidence="8">ABC transporter permease subunit</fullName>
    </submittedName>
</protein>
<evidence type="ECO:0000256" key="2">
    <source>
        <dbReference type="ARBA" id="ARBA00022448"/>
    </source>
</evidence>
<gene>
    <name evidence="8" type="ORF">GGQ22_07105</name>
</gene>
<evidence type="ECO:0000313" key="9">
    <source>
        <dbReference type="Proteomes" id="UP000433406"/>
    </source>
</evidence>
<keyword evidence="5 7" id="KW-1133">Transmembrane helix</keyword>
<feature type="transmembrane region" description="Helical" evidence="7">
    <location>
        <begin position="89"/>
        <end position="113"/>
    </location>
</feature>
<dbReference type="GO" id="GO:0055085">
    <property type="term" value="P:transmembrane transport"/>
    <property type="evidence" value="ECO:0007669"/>
    <property type="project" value="InterPro"/>
</dbReference>
<evidence type="ECO:0000313" key="8">
    <source>
        <dbReference type="EMBL" id="MTB94849.1"/>
    </source>
</evidence>
<dbReference type="PANTHER" id="PTHR43386:SF1">
    <property type="entry name" value="D,D-DIPEPTIDE TRANSPORT SYSTEM PERMEASE PROTEIN DDPC-RELATED"/>
    <property type="match status" value="1"/>
</dbReference>
<comment type="subcellular location">
    <subcellularLocation>
        <location evidence="1 7">Cell membrane</location>
        <topology evidence="1 7">Multi-pass membrane protein</topology>
    </subcellularLocation>
</comment>
<dbReference type="InterPro" id="IPR050366">
    <property type="entry name" value="BP-dependent_transpt_permease"/>
</dbReference>
<keyword evidence="9" id="KW-1185">Reference proteome</keyword>
<dbReference type="AlphaFoldDB" id="A0A6I3J8J1"/>
<organism evidence="8 9">
    <name type="scientific">Nocardioides marmotae</name>
    <dbReference type="NCBI Taxonomy" id="2663857"/>
    <lineage>
        <taxon>Bacteria</taxon>
        <taxon>Bacillati</taxon>
        <taxon>Actinomycetota</taxon>
        <taxon>Actinomycetes</taxon>
        <taxon>Propionibacteriales</taxon>
        <taxon>Nocardioidaceae</taxon>
        <taxon>Nocardioides</taxon>
    </lineage>
</organism>
<evidence type="ECO:0000256" key="6">
    <source>
        <dbReference type="ARBA" id="ARBA00023136"/>
    </source>
</evidence>
<evidence type="ECO:0000256" key="3">
    <source>
        <dbReference type="ARBA" id="ARBA00022475"/>
    </source>
</evidence>
<evidence type="ECO:0000256" key="4">
    <source>
        <dbReference type="ARBA" id="ARBA00022692"/>
    </source>
</evidence>
<dbReference type="SUPFAM" id="SSF161098">
    <property type="entry name" value="MetI-like"/>
    <property type="match status" value="1"/>
</dbReference>
<feature type="transmembrane region" description="Helical" evidence="7">
    <location>
        <begin position="276"/>
        <end position="305"/>
    </location>
</feature>
<keyword evidence="4 7" id="KW-0812">Transmembrane</keyword>
<dbReference type="Pfam" id="PF00528">
    <property type="entry name" value="BPD_transp_1"/>
    <property type="match status" value="1"/>
</dbReference>
<name>A0A6I3J8J1_9ACTN</name>
<dbReference type="CDD" id="cd06261">
    <property type="entry name" value="TM_PBP2"/>
    <property type="match status" value="1"/>
</dbReference>
<evidence type="ECO:0000256" key="1">
    <source>
        <dbReference type="ARBA" id="ARBA00004651"/>
    </source>
</evidence>
<comment type="caution">
    <text evidence="8">The sequence shown here is derived from an EMBL/GenBank/DDBJ whole genome shotgun (WGS) entry which is preliminary data.</text>
</comment>